<dbReference type="RefSeq" id="WP_332289682.1">
    <property type="nucleotide sequence ID" value="NZ_JAZIBG010000028.1"/>
</dbReference>
<dbReference type="PROSITE" id="PS01124">
    <property type="entry name" value="HTH_ARAC_FAMILY_2"/>
    <property type="match status" value="1"/>
</dbReference>
<dbReference type="SUPFAM" id="SSF46689">
    <property type="entry name" value="Homeodomain-like"/>
    <property type="match status" value="2"/>
</dbReference>
<dbReference type="CDD" id="cd03137">
    <property type="entry name" value="GATase1_AraC_1"/>
    <property type="match status" value="1"/>
</dbReference>
<evidence type="ECO:0000256" key="2">
    <source>
        <dbReference type="ARBA" id="ARBA00023163"/>
    </source>
</evidence>
<dbReference type="Gene3D" id="1.10.10.60">
    <property type="entry name" value="Homeodomain-like"/>
    <property type="match status" value="2"/>
</dbReference>
<keyword evidence="5" id="KW-1185">Reference proteome</keyword>
<dbReference type="EMBL" id="JAZIBG010000028">
    <property type="protein sequence ID" value="MEF7614653.1"/>
    <property type="molecule type" value="Genomic_DNA"/>
</dbReference>
<dbReference type="SUPFAM" id="SSF52317">
    <property type="entry name" value="Class I glutamine amidotransferase-like"/>
    <property type="match status" value="1"/>
</dbReference>
<gene>
    <name evidence="4" type="ORF">V4F39_12095</name>
</gene>
<dbReference type="AlphaFoldDB" id="A0AAW9Q3R9"/>
<dbReference type="InterPro" id="IPR009057">
    <property type="entry name" value="Homeodomain-like_sf"/>
</dbReference>
<name>A0AAW9Q3R9_9BURK</name>
<protein>
    <submittedName>
        <fullName evidence="4">Helix-turn-helix domain-containing protein</fullName>
    </submittedName>
</protein>
<dbReference type="SMART" id="SM00342">
    <property type="entry name" value="HTH_ARAC"/>
    <property type="match status" value="1"/>
</dbReference>
<dbReference type="InterPro" id="IPR018060">
    <property type="entry name" value="HTH_AraC"/>
</dbReference>
<keyword evidence="2" id="KW-0804">Transcription</keyword>
<feature type="domain" description="HTH araC/xylS-type" evidence="3">
    <location>
        <begin position="221"/>
        <end position="319"/>
    </location>
</feature>
<dbReference type="Pfam" id="PF12833">
    <property type="entry name" value="HTH_18"/>
    <property type="match status" value="1"/>
</dbReference>
<accession>A0AAW9Q3R9</accession>
<evidence type="ECO:0000259" key="3">
    <source>
        <dbReference type="PROSITE" id="PS01124"/>
    </source>
</evidence>
<comment type="caution">
    <text evidence="4">The sequence shown here is derived from an EMBL/GenBank/DDBJ whole genome shotgun (WGS) entry which is preliminary data.</text>
</comment>
<evidence type="ECO:0000313" key="4">
    <source>
        <dbReference type="EMBL" id="MEF7614653.1"/>
    </source>
</evidence>
<dbReference type="InterPro" id="IPR002818">
    <property type="entry name" value="DJ-1/PfpI"/>
</dbReference>
<dbReference type="PANTHER" id="PTHR43130:SF3">
    <property type="entry name" value="HTH-TYPE TRANSCRIPTIONAL REGULATOR RV1931C"/>
    <property type="match status" value="1"/>
</dbReference>
<proteinExistence type="predicted"/>
<sequence length="325" mass="35452">MTNHVHFLVLPHLHILDLAGPLQVMATVQELGIAPLAVQCIGPQEAVPAFQHLLLRQVQPLPARLAGGDLLFVIGSKLDERLMASRPWREAVDWLRELKVQPPGGVRIAGVCTGAFVLADAGLLDGRLCTTHHRFTDMLRRRCPQAHVADNRLCVNDGPIWTSAGVASGIDLALRMVAERHGEDAAIQVARENVVPLRRFGGDPALSARMDHRSHGNDLVHRVQDAMATGLAAGDSCAALAAAFGLSDRHLARLFRAETGITMKRYQTALRMDLARRLVVDTALPLERIAERCGFGSVQALRAQWDRHETSTPSALRAQAARTPR</sequence>
<organism evidence="4 5">
    <name type="scientific">Aquincola agrisoli</name>
    <dbReference type="NCBI Taxonomy" id="3119538"/>
    <lineage>
        <taxon>Bacteria</taxon>
        <taxon>Pseudomonadati</taxon>
        <taxon>Pseudomonadota</taxon>
        <taxon>Betaproteobacteria</taxon>
        <taxon>Burkholderiales</taxon>
        <taxon>Sphaerotilaceae</taxon>
        <taxon>Aquincola</taxon>
    </lineage>
</organism>
<keyword evidence="1" id="KW-0805">Transcription regulation</keyword>
<reference evidence="4 5" key="1">
    <citation type="submission" date="2024-02" db="EMBL/GenBank/DDBJ databases">
        <title>Genome sequence of Aquincola sp. MAHUQ-54.</title>
        <authorList>
            <person name="Huq M.A."/>
        </authorList>
    </citation>
    <scope>NUCLEOTIDE SEQUENCE [LARGE SCALE GENOMIC DNA]</scope>
    <source>
        <strain evidence="4 5">MAHUQ-54</strain>
    </source>
</reference>
<dbReference type="Pfam" id="PF01965">
    <property type="entry name" value="DJ-1_PfpI"/>
    <property type="match status" value="1"/>
</dbReference>
<evidence type="ECO:0000256" key="1">
    <source>
        <dbReference type="ARBA" id="ARBA00023015"/>
    </source>
</evidence>
<dbReference type="InterPro" id="IPR029062">
    <property type="entry name" value="Class_I_gatase-like"/>
</dbReference>
<dbReference type="Proteomes" id="UP001336250">
    <property type="component" value="Unassembled WGS sequence"/>
</dbReference>
<evidence type="ECO:0000313" key="5">
    <source>
        <dbReference type="Proteomes" id="UP001336250"/>
    </source>
</evidence>
<dbReference type="Gene3D" id="3.40.50.880">
    <property type="match status" value="1"/>
</dbReference>
<dbReference type="GO" id="GO:0043565">
    <property type="term" value="F:sequence-specific DNA binding"/>
    <property type="evidence" value="ECO:0007669"/>
    <property type="project" value="InterPro"/>
</dbReference>
<dbReference type="GO" id="GO:0003700">
    <property type="term" value="F:DNA-binding transcription factor activity"/>
    <property type="evidence" value="ECO:0007669"/>
    <property type="project" value="InterPro"/>
</dbReference>
<dbReference type="InterPro" id="IPR052158">
    <property type="entry name" value="INH-QAR"/>
</dbReference>
<dbReference type="PANTHER" id="PTHR43130">
    <property type="entry name" value="ARAC-FAMILY TRANSCRIPTIONAL REGULATOR"/>
    <property type="match status" value="1"/>
</dbReference>